<organism evidence="2 3">
    <name type="scientific">Novacetimonas hansenii</name>
    <name type="common">Komagataeibacter hansenii</name>
    <dbReference type="NCBI Taxonomy" id="436"/>
    <lineage>
        <taxon>Bacteria</taxon>
        <taxon>Pseudomonadati</taxon>
        <taxon>Pseudomonadota</taxon>
        <taxon>Alphaproteobacteria</taxon>
        <taxon>Acetobacterales</taxon>
        <taxon>Acetobacteraceae</taxon>
        <taxon>Novacetimonas</taxon>
    </lineage>
</organism>
<dbReference type="Proteomes" id="UP001202887">
    <property type="component" value="Unassembled WGS sequence"/>
</dbReference>
<evidence type="ECO:0000313" key="3">
    <source>
        <dbReference type="Proteomes" id="UP001202887"/>
    </source>
</evidence>
<dbReference type="InterPro" id="IPR046494">
    <property type="entry name" value="DUF6587"/>
</dbReference>
<keyword evidence="1" id="KW-0472">Membrane</keyword>
<dbReference type="Pfam" id="PF20228">
    <property type="entry name" value="DUF6587"/>
    <property type="match status" value="1"/>
</dbReference>
<feature type="non-terminal residue" evidence="2">
    <location>
        <position position="1"/>
    </location>
</feature>
<dbReference type="EMBL" id="JAIBCX010000154">
    <property type="protein sequence ID" value="MCJ8355500.1"/>
    <property type="molecule type" value="Genomic_DNA"/>
</dbReference>
<accession>A0AAW5EW39</accession>
<comment type="caution">
    <text evidence="2">The sequence shown here is derived from an EMBL/GenBank/DDBJ whole genome shotgun (WGS) entry which is preliminary data.</text>
</comment>
<evidence type="ECO:0000256" key="1">
    <source>
        <dbReference type="SAM" id="Phobius"/>
    </source>
</evidence>
<keyword evidence="1" id="KW-1133">Transmembrane helix</keyword>
<reference evidence="2" key="1">
    <citation type="journal article" date="2021" name="Polymers (Basel)">
        <title>Highly Stretchable Bacterial Cellulose Produced by Komagataeibacter hansenii SI1.</title>
        <authorList>
            <person name="Cielecka I."/>
            <person name="Ryngajllo M."/>
            <person name="Maniukiewicz W."/>
            <person name="Bielecki S."/>
        </authorList>
    </citation>
    <scope>NUCLEOTIDE SEQUENCE</scope>
    <source>
        <strain evidence="2">SI1</strain>
    </source>
</reference>
<name>A0AAW5EW39_NOVHA</name>
<reference evidence="2" key="2">
    <citation type="submission" date="2022-03" db="EMBL/GenBank/DDBJ databases">
        <authorList>
            <person name="Ryngajllo M."/>
            <person name="Jacek P."/>
            <person name="Kubiak K."/>
        </authorList>
    </citation>
    <scope>NUCLEOTIDE SEQUENCE</scope>
    <source>
        <strain evidence="2">SI1</strain>
    </source>
</reference>
<dbReference type="AlphaFoldDB" id="A0AAW5EW39"/>
<proteinExistence type="predicted"/>
<sequence length="95" mass="10198">VSHRPDVLMGPHHIIQTVLACAMVLACGLYWAGRLFPAASRRGWSSMTAILRGVHAPVAMIHYADRRSRPRNRTGCGGCSGCADRNCTPGAGPDR</sequence>
<feature type="transmembrane region" description="Helical" evidence="1">
    <location>
        <begin position="12"/>
        <end position="32"/>
    </location>
</feature>
<dbReference type="RefSeq" id="WP_247068025.1">
    <property type="nucleotide sequence ID" value="NZ_JAIBCX010000154.1"/>
</dbReference>
<gene>
    <name evidence="2" type="ORF">K1W68_16180</name>
</gene>
<evidence type="ECO:0000313" key="2">
    <source>
        <dbReference type="EMBL" id="MCJ8355500.1"/>
    </source>
</evidence>
<protein>
    <submittedName>
        <fullName evidence="2">Uncharacterized protein</fullName>
    </submittedName>
</protein>
<keyword evidence="1" id="KW-0812">Transmembrane</keyword>